<dbReference type="GO" id="GO:0005813">
    <property type="term" value="C:centrosome"/>
    <property type="evidence" value="ECO:0007669"/>
    <property type="project" value="UniProtKB-SubCell"/>
</dbReference>
<dbReference type="SUPFAM" id="SSF102848">
    <property type="entry name" value="NSFL1 (p97 ATPase) cofactor p47, SEP domain"/>
    <property type="match status" value="1"/>
</dbReference>
<dbReference type="GO" id="GO:0031468">
    <property type="term" value="P:nuclear membrane reassembly"/>
    <property type="evidence" value="ECO:0007669"/>
    <property type="project" value="TreeGrafter"/>
</dbReference>
<keyword evidence="7" id="KW-0539">Nucleus</keyword>
<dbReference type="InterPro" id="IPR012989">
    <property type="entry name" value="SEP_domain"/>
</dbReference>
<dbReference type="GO" id="GO:0007030">
    <property type="term" value="P:Golgi organization"/>
    <property type="evidence" value="ECO:0007669"/>
    <property type="project" value="TreeGrafter"/>
</dbReference>
<evidence type="ECO:0000259" key="9">
    <source>
        <dbReference type="PROSITE" id="PS50033"/>
    </source>
</evidence>
<dbReference type="Pfam" id="PF08059">
    <property type="entry name" value="SEP"/>
    <property type="match status" value="1"/>
</dbReference>
<keyword evidence="5" id="KW-0333">Golgi apparatus</keyword>
<proteinExistence type="predicted"/>
<evidence type="ECO:0000256" key="2">
    <source>
        <dbReference type="ARBA" id="ARBA00004300"/>
    </source>
</evidence>
<dbReference type="GO" id="GO:0043130">
    <property type="term" value="F:ubiquitin binding"/>
    <property type="evidence" value="ECO:0007669"/>
    <property type="project" value="TreeGrafter"/>
</dbReference>
<feature type="compositionally biased region" description="Acidic residues" evidence="8">
    <location>
        <begin position="70"/>
        <end position="89"/>
    </location>
</feature>
<accession>A0AAN9Z9H6</accession>
<feature type="domain" description="SEP" evidence="10">
    <location>
        <begin position="212"/>
        <end position="277"/>
    </location>
</feature>
<evidence type="ECO:0000256" key="5">
    <source>
        <dbReference type="ARBA" id="ARBA00023034"/>
    </source>
</evidence>
<dbReference type="FunFam" id="3.30.420.210:FF:000001">
    <property type="entry name" value="NSFL1 (P97) cofactor (P47)"/>
    <property type="match status" value="1"/>
</dbReference>
<dbReference type="Pfam" id="PF00789">
    <property type="entry name" value="UBX"/>
    <property type="match status" value="1"/>
</dbReference>
<dbReference type="GO" id="GO:0005634">
    <property type="term" value="C:nucleus"/>
    <property type="evidence" value="ECO:0007669"/>
    <property type="project" value="UniProtKB-SubCell"/>
</dbReference>
<dbReference type="InterPro" id="IPR029071">
    <property type="entry name" value="Ubiquitin-like_domsf"/>
</dbReference>
<dbReference type="GO" id="GO:0005829">
    <property type="term" value="C:cytosol"/>
    <property type="evidence" value="ECO:0007669"/>
    <property type="project" value="TreeGrafter"/>
</dbReference>
<dbReference type="Gene3D" id="3.10.20.90">
    <property type="entry name" value="Phosphatidylinositol 3-kinase Catalytic Subunit, Chain A, domain 1"/>
    <property type="match status" value="1"/>
</dbReference>
<dbReference type="InterPro" id="IPR036241">
    <property type="entry name" value="NSFL1C_SEP_dom_sf"/>
</dbReference>
<dbReference type="Proteomes" id="UP001378592">
    <property type="component" value="Unassembled WGS sequence"/>
</dbReference>
<gene>
    <name evidence="11" type="ORF">R5R35_006023</name>
</gene>
<dbReference type="PROSITE" id="PS50033">
    <property type="entry name" value="UBX"/>
    <property type="match status" value="1"/>
</dbReference>
<dbReference type="EMBL" id="JAZDUA010000134">
    <property type="protein sequence ID" value="KAK7866850.1"/>
    <property type="molecule type" value="Genomic_DNA"/>
</dbReference>
<dbReference type="PANTHER" id="PTHR23333:SF20">
    <property type="entry name" value="NSFL1 COFACTOR P47"/>
    <property type="match status" value="1"/>
</dbReference>
<dbReference type="PROSITE" id="PS51399">
    <property type="entry name" value="SEP"/>
    <property type="match status" value="1"/>
</dbReference>
<dbReference type="PANTHER" id="PTHR23333">
    <property type="entry name" value="UBX DOMAIN CONTAINING PROTEIN"/>
    <property type="match status" value="1"/>
</dbReference>
<reference evidence="11 12" key="1">
    <citation type="submission" date="2024-03" db="EMBL/GenBank/DDBJ databases">
        <title>The genome assembly and annotation of the cricket Gryllus longicercus Weissman &amp; Gray.</title>
        <authorList>
            <person name="Szrajer S."/>
            <person name="Gray D."/>
            <person name="Ylla G."/>
        </authorList>
    </citation>
    <scope>NUCLEOTIDE SEQUENCE [LARGE SCALE GENOMIC DNA]</scope>
    <source>
        <strain evidence="11">DAG 2021-001</strain>
        <tissue evidence="11">Whole body minus gut</tissue>
    </source>
</reference>
<dbReference type="SMART" id="SM00166">
    <property type="entry name" value="UBX"/>
    <property type="match status" value="1"/>
</dbReference>
<evidence type="ECO:0000256" key="3">
    <source>
        <dbReference type="ARBA" id="ARBA00004555"/>
    </source>
</evidence>
<dbReference type="SMART" id="SM00553">
    <property type="entry name" value="SEP"/>
    <property type="match status" value="1"/>
</dbReference>
<evidence type="ECO:0000259" key="10">
    <source>
        <dbReference type="PROSITE" id="PS51399"/>
    </source>
</evidence>
<evidence type="ECO:0000256" key="7">
    <source>
        <dbReference type="ARBA" id="ARBA00023242"/>
    </source>
</evidence>
<evidence type="ECO:0000256" key="6">
    <source>
        <dbReference type="ARBA" id="ARBA00023212"/>
    </source>
</evidence>
<feature type="compositionally biased region" description="Polar residues" evidence="8">
    <location>
        <begin position="49"/>
        <end position="60"/>
    </location>
</feature>
<dbReference type="GO" id="GO:0061025">
    <property type="term" value="P:membrane fusion"/>
    <property type="evidence" value="ECO:0007669"/>
    <property type="project" value="TreeGrafter"/>
</dbReference>
<evidence type="ECO:0000256" key="4">
    <source>
        <dbReference type="ARBA" id="ARBA00022490"/>
    </source>
</evidence>
<keyword evidence="12" id="KW-1185">Reference proteome</keyword>
<sequence>MEDEEVCIVALVYLPDHRGEDDTETQNYEPRKKTKEKEHQASLDKKKSQNFSSRGTQTVNKMALASFYENDGEDESPAIEEPDNDADDELPSKHTMTTRKAAAQQKKNSRFGTIASLHQSEEGSSDEEEGQAFYAGGSEHSGQQVLGPGKKKKDIVSEMFRSVQQHGAEVVDPEAASSMKKPSTFSGTGYRLGQTGNDSEVVRSSSSLQQSHSDVVLKLWKEGFSINEGPLRNYADPDNREFLESVRRGEVPQELVRDAHGQEVHLNMEDHRHVEFVPSSKPKLKAFTGKGHVLGSPSPAAVGVTVALDDKDRVANEEEAKGAIAVDPERPATTVQIRLADGSRLLGRFNLTHTVADVRRYITIARPQYEHQSFTLLTTFPSKELENSLTLDQAGLSNAAVLQRLT</sequence>
<keyword evidence="4" id="KW-0963">Cytoplasm</keyword>
<name>A0AAN9Z9H6_9ORTH</name>
<dbReference type="AlphaFoldDB" id="A0AAN9Z9H6"/>
<evidence type="ECO:0000313" key="11">
    <source>
        <dbReference type="EMBL" id="KAK7866850.1"/>
    </source>
</evidence>
<evidence type="ECO:0008006" key="13">
    <source>
        <dbReference type="Google" id="ProtNLM"/>
    </source>
</evidence>
<protein>
    <recommendedName>
        <fullName evidence="13">NSFL1 cofactor p47</fullName>
    </recommendedName>
</protein>
<feature type="domain" description="UBX" evidence="9">
    <location>
        <begin position="328"/>
        <end position="404"/>
    </location>
</feature>
<comment type="caution">
    <text evidence="11">The sequence shown here is derived from an EMBL/GenBank/DDBJ whole genome shotgun (WGS) entry which is preliminary data.</text>
</comment>
<organism evidence="11 12">
    <name type="scientific">Gryllus longicercus</name>
    <dbReference type="NCBI Taxonomy" id="2509291"/>
    <lineage>
        <taxon>Eukaryota</taxon>
        <taxon>Metazoa</taxon>
        <taxon>Ecdysozoa</taxon>
        <taxon>Arthropoda</taxon>
        <taxon>Hexapoda</taxon>
        <taxon>Insecta</taxon>
        <taxon>Pterygota</taxon>
        <taxon>Neoptera</taxon>
        <taxon>Polyneoptera</taxon>
        <taxon>Orthoptera</taxon>
        <taxon>Ensifera</taxon>
        <taxon>Gryllidea</taxon>
        <taxon>Grylloidea</taxon>
        <taxon>Gryllidae</taxon>
        <taxon>Gryllinae</taxon>
        <taxon>Gryllus</taxon>
    </lineage>
</organism>
<dbReference type="GO" id="GO:0043161">
    <property type="term" value="P:proteasome-mediated ubiquitin-dependent protein catabolic process"/>
    <property type="evidence" value="ECO:0007669"/>
    <property type="project" value="TreeGrafter"/>
</dbReference>
<dbReference type="Gene3D" id="3.30.420.210">
    <property type="entry name" value="SEP domain"/>
    <property type="match status" value="1"/>
</dbReference>
<dbReference type="GO" id="GO:0000045">
    <property type="term" value="P:autophagosome assembly"/>
    <property type="evidence" value="ECO:0007669"/>
    <property type="project" value="TreeGrafter"/>
</dbReference>
<feature type="region of interest" description="Disordered" evidence="8">
    <location>
        <begin position="14"/>
        <end position="152"/>
    </location>
</feature>
<evidence type="ECO:0000256" key="1">
    <source>
        <dbReference type="ARBA" id="ARBA00004123"/>
    </source>
</evidence>
<dbReference type="SUPFAM" id="SSF54236">
    <property type="entry name" value="Ubiquitin-like"/>
    <property type="match status" value="1"/>
</dbReference>
<dbReference type="GO" id="GO:0005794">
    <property type="term" value="C:Golgi apparatus"/>
    <property type="evidence" value="ECO:0007669"/>
    <property type="project" value="UniProtKB-SubCell"/>
</dbReference>
<feature type="region of interest" description="Disordered" evidence="8">
    <location>
        <begin position="164"/>
        <end position="192"/>
    </location>
</feature>
<dbReference type="InterPro" id="IPR001012">
    <property type="entry name" value="UBX_dom"/>
</dbReference>
<keyword evidence="6" id="KW-0206">Cytoskeleton</keyword>
<evidence type="ECO:0000313" key="12">
    <source>
        <dbReference type="Proteomes" id="UP001378592"/>
    </source>
</evidence>
<feature type="compositionally biased region" description="Basic and acidic residues" evidence="8">
    <location>
        <begin position="29"/>
        <end position="47"/>
    </location>
</feature>
<comment type="subcellular location">
    <subcellularLocation>
        <location evidence="2">Cytoplasm</location>
        <location evidence="2">Cytoskeleton</location>
        <location evidence="2">Microtubule organizing center</location>
        <location evidence="2">Centrosome</location>
    </subcellularLocation>
    <subcellularLocation>
        <location evidence="3">Golgi apparatus</location>
    </subcellularLocation>
    <subcellularLocation>
        <location evidence="1">Nucleus</location>
    </subcellularLocation>
</comment>
<evidence type="ECO:0000256" key="8">
    <source>
        <dbReference type="SAM" id="MobiDB-lite"/>
    </source>
</evidence>
<dbReference type="CDD" id="cd01770">
    <property type="entry name" value="UBX_UBXN2"/>
    <property type="match status" value="1"/>
</dbReference>